<sequence>MIKKSVNIDDPKYPNFNWSIDLLNKTESFESFIAKFCHLNKITVKKFLQNWNYLYTDKIKFDNFFRNISKNDKDILESYSQFKYAKLDCIESGIQVEKGNNTHKQIFLYCELCIKTGFHSEIFNKNWISICPVHKTKLQKINLLTESSSNKNDYFYSRVEKIKELAISLNLDWPRNKERVSTLRFCKIKNWVVGLEKEIQKYFPITGNIICATNESDINRLLGFFNYIFPINDTDLNFIFRNIKQRPPKVKLYYEKEVLIFIRDYKYEINNILEHYKNKLQADKFNNFKFFEFINNYLNYINKIHCKKKCKWADRKREYYWKISENQFHNNLWTTCQYEQVILDKIMDSTSL</sequence>
<evidence type="ECO:0000313" key="2">
    <source>
        <dbReference type="Proteomes" id="UP000186931"/>
    </source>
</evidence>
<reference evidence="1 2" key="1">
    <citation type="submission" date="2016-10" db="EMBL/GenBank/DDBJ databases">
        <title>Genome of airborne Acinetobacter sp. 5-2Ac02 in the hospital environment: Species near to Acinetobacter towneri.</title>
        <authorList>
            <person name="Barbosa B."/>
            <person name="Fernandez-Garcia L."/>
            <person name="Gato E."/>
            <person name="Leao R."/>
            <person name="Albano R."/>
            <person name="Fernandez B."/>
            <person name="Fernandez-Cuenca F."/>
            <person name="Marques E."/>
            <person name="Tomas M."/>
        </authorList>
    </citation>
    <scope>NUCLEOTIDE SEQUENCE [LARGE SCALE GENOMIC DNA]</scope>
    <source>
        <strain evidence="1 2">5-2Ac02</strain>
    </source>
</reference>
<proteinExistence type="predicted"/>
<dbReference type="AlphaFoldDB" id="A0A1E8DYK9"/>
<evidence type="ECO:0000313" key="1">
    <source>
        <dbReference type="EMBL" id="OFE42482.1"/>
    </source>
</evidence>
<dbReference type="STRING" id="202956.BJN41_14285"/>
<gene>
    <name evidence="1" type="ORF">BJN41_14285</name>
</gene>
<dbReference type="Proteomes" id="UP000186931">
    <property type="component" value="Unassembled WGS sequence"/>
</dbReference>
<name>A0A1E8DYK9_9GAMM</name>
<protein>
    <submittedName>
        <fullName evidence="1">Uncharacterized protein</fullName>
    </submittedName>
</protein>
<dbReference type="RefSeq" id="WP_070155761.1">
    <property type="nucleotide sequence ID" value="NZ_MKQS01000048.1"/>
</dbReference>
<comment type="caution">
    <text evidence="1">The sequence shown here is derived from an EMBL/GenBank/DDBJ whole genome shotgun (WGS) entry which is preliminary data.</text>
</comment>
<organism evidence="1 2">
    <name type="scientific">Acinetobacter towneri</name>
    <dbReference type="NCBI Taxonomy" id="202956"/>
    <lineage>
        <taxon>Bacteria</taxon>
        <taxon>Pseudomonadati</taxon>
        <taxon>Pseudomonadota</taxon>
        <taxon>Gammaproteobacteria</taxon>
        <taxon>Moraxellales</taxon>
        <taxon>Moraxellaceae</taxon>
        <taxon>Acinetobacter</taxon>
    </lineage>
</organism>
<dbReference type="EMBL" id="MKQS01000048">
    <property type="protein sequence ID" value="OFE42482.1"/>
    <property type="molecule type" value="Genomic_DNA"/>
</dbReference>
<accession>A0A1E8DYK9</accession>